<dbReference type="EMBL" id="AKKV01000043">
    <property type="protein sequence ID" value="EIT83818.1"/>
    <property type="molecule type" value="Genomic_DNA"/>
</dbReference>
<accession>I8UAI1</accession>
<dbReference type="GO" id="GO:0003723">
    <property type="term" value="F:RNA binding"/>
    <property type="evidence" value="ECO:0007669"/>
    <property type="project" value="UniProtKB-KW"/>
</dbReference>
<keyword evidence="3" id="KW-1185">Reference proteome</keyword>
<gene>
    <name evidence="2" type="ORF">A374_18359</name>
</gene>
<dbReference type="OrthoDB" id="9799580at2"/>
<dbReference type="GO" id="GO:0045893">
    <property type="term" value="P:positive regulation of DNA-templated transcription"/>
    <property type="evidence" value="ECO:0007669"/>
    <property type="project" value="TreeGrafter"/>
</dbReference>
<evidence type="ECO:0000313" key="3">
    <source>
        <dbReference type="Proteomes" id="UP000004080"/>
    </source>
</evidence>
<dbReference type="PANTHER" id="PTHR35787">
    <property type="entry name" value="GLYCEROL UPTAKE OPERON ANTITERMINATOR REGULATORY PROTEIN"/>
    <property type="match status" value="1"/>
</dbReference>
<dbReference type="Pfam" id="PF04309">
    <property type="entry name" value="G3P_antiterm"/>
    <property type="match status" value="1"/>
</dbReference>
<organism evidence="2 3">
    <name type="scientific">Fictibacillus macauensis ZFHKF-1</name>
    <dbReference type="NCBI Taxonomy" id="1196324"/>
    <lineage>
        <taxon>Bacteria</taxon>
        <taxon>Bacillati</taxon>
        <taxon>Bacillota</taxon>
        <taxon>Bacilli</taxon>
        <taxon>Bacillales</taxon>
        <taxon>Fictibacillaceae</taxon>
        <taxon>Fictibacillus</taxon>
    </lineage>
</organism>
<sequence length="181" mass="20082">MSFHNQTVLPAVRKWKELEHLLSDRRYEYIVILDSHIAQLKDMVKIAGQAGKKVFVHADLINGLKADEYAAEFICQEIKPAGIISTRSNVIMTAKKKGVIAIQRLFLLDSIALETSYKIILKTKPDFIEVLPGLMPNIIEEVHAKTGIPVFAGGLIRTKEDVKMALGAGAVAVTTSDKELW</sequence>
<evidence type="ECO:0000256" key="1">
    <source>
        <dbReference type="PIRNR" id="PIRNR016897"/>
    </source>
</evidence>
<evidence type="ECO:0000313" key="2">
    <source>
        <dbReference type="EMBL" id="EIT83818.1"/>
    </source>
</evidence>
<keyword evidence="1" id="KW-0694">RNA-binding</keyword>
<dbReference type="PATRIC" id="fig|1196324.3.peg.3742"/>
<proteinExistence type="predicted"/>
<dbReference type="PIRSF" id="PIRSF016897">
    <property type="entry name" value="GlpP"/>
    <property type="match status" value="1"/>
</dbReference>
<dbReference type="InterPro" id="IPR006699">
    <property type="entry name" value="GlpP"/>
</dbReference>
<keyword evidence="1" id="KW-0804">Transcription</keyword>
<dbReference type="SUPFAM" id="SSF110391">
    <property type="entry name" value="GlpP-like"/>
    <property type="match status" value="1"/>
</dbReference>
<protein>
    <recommendedName>
        <fullName evidence="1">Glycerol uptake operon antiterminator regulatory protein</fullName>
    </recommendedName>
</protein>
<dbReference type="GO" id="GO:0006071">
    <property type="term" value="P:glycerol metabolic process"/>
    <property type="evidence" value="ECO:0007669"/>
    <property type="project" value="UniProtKB-UniRule"/>
</dbReference>
<reference evidence="2 3" key="1">
    <citation type="journal article" date="2012" name="J. Bacteriol.">
        <title>Genome of Bacillus macauensis ZFHKF-1, a Long-Chain-Forming Bacterium.</title>
        <authorList>
            <person name="Cai L."/>
            <person name="Zhang T."/>
        </authorList>
    </citation>
    <scope>NUCLEOTIDE SEQUENCE [LARGE SCALE GENOMIC DNA]</scope>
    <source>
        <strain evidence="2 3">ZFHKF-1</strain>
    </source>
</reference>
<dbReference type="GO" id="GO:0001072">
    <property type="term" value="F:transcription antitermination factor activity, RNA binding"/>
    <property type="evidence" value="ECO:0007669"/>
    <property type="project" value="TreeGrafter"/>
</dbReference>
<comment type="caution">
    <text evidence="2">The sequence shown here is derived from an EMBL/GenBank/DDBJ whole genome shotgun (WGS) entry which is preliminary data.</text>
</comment>
<dbReference type="InterPro" id="IPR013785">
    <property type="entry name" value="Aldolase_TIM"/>
</dbReference>
<dbReference type="Proteomes" id="UP000004080">
    <property type="component" value="Unassembled WGS sequence"/>
</dbReference>
<keyword evidence="1" id="KW-0805">Transcription regulation</keyword>
<comment type="function">
    <text evidence="1">Regulates expression of the glpD operon. In the presence of glycerol 3-phosphate (G3P) causes antitermination of transcription of glpD at the inverted repeat of the leader region to enhance its transcription. Binds and stabilizes glpD leader mRNA.</text>
</comment>
<name>I8UAI1_9BACL</name>
<dbReference type="eggNOG" id="COG1954">
    <property type="taxonomic scope" value="Bacteria"/>
</dbReference>
<dbReference type="STRING" id="1196324.A374_18359"/>
<dbReference type="PANTHER" id="PTHR35787:SF1">
    <property type="entry name" value="GLYCEROL UPTAKE OPERON ANTITERMINATOR REGULATORY PROTEIN"/>
    <property type="match status" value="1"/>
</dbReference>
<dbReference type="RefSeq" id="WP_007203739.1">
    <property type="nucleotide sequence ID" value="NZ_AKKV01000043.1"/>
</dbReference>
<dbReference type="AlphaFoldDB" id="I8UAI1"/>
<keyword evidence="1" id="KW-0319">Glycerol metabolism</keyword>
<dbReference type="Gene3D" id="3.20.20.70">
    <property type="entry name" value="Aldolase class I"/>
    <property type="match status" value="1"/>
</dbReference>